<dbReference type="CDD" id="cd06422">
    <property type="entry name" value="NTP_transferase_like_1"/>
    <property type="match status" value="1"/>
</dbReference>
<reference evidence="3" key="1">
    <citation type="journal article" date="2019" name="Int. J. Syst. Evol. Microbiol.">
        <title>The Global Catalogue of Microorganisms (GCM) 10K type strain sequencing project: providing services to taxonomists for standard genome sequencing and annotation.</title>
        <authorList>
            <consortium name="The Broad Institute Genomics Platform"/>
            <consortium name="The Broad Institute Genome Sequencing Center for Infectious Disease"/>
            <person name="Wu L."/>
            <person name="Ma J."/>
        </authorList>
    </citation>
    <scope>NUCLEOTIDE SEQUENCE [LARGE SCALE GENOMIC DNA]</scope>
    <source>
        <strain evidence="3">KCTC 52141</strain>
    </source>
</reference>
<dbReference type="NCBIfam" id="NF045761">
    <property type="entry name" value="NAMPUrTaseMurU"/>
    <property type="match status" value="1"/>
</dbReference>
<dbReference type="PANTHER" id="PTHR22572">
    <property type="entry name" value="SUGAR-1-PHOSPHATE GUANYL TRANSFERASE"/>
    <property type="match status" value="1"/>
</dbReference>
<dbReference type="Pfam" id="PF00483">
    <property type="entry name" value="NTP_transferase"/>
    <property type="match status" value="1"/>
</dbReference>
<protein>
    <submittedName>
        <fullName evidence="2">N-acetylmuramate alpha-1-phosphate uridylyltransferase MurU</fullName>
        <ecNumber evidence="2">2.7.7.99</ecNumber>
    </submittedName>
</protein>
<dbReference type="InterPro" id="IPR005835">
    <property type="entry name" value="NTP_transferase_dom"/>
</dbReference>
<dbReference type="GO" id="GO:0016779">
    <property type="term" value="F:nucleotidyltransferase activity"/>
    <property type="evidence" value="ECO:0007669"/>
    <property type="project" value="UniProtKB-KW"/>
</dbReference>
<organism evidence="2 3">
    <name type="scientific">Gilvimarinus japonicus</name>
    <dbReference type="NCBI Taxonomy" id="1796469"/>
    <lineage>
        <taxon>Bacteria</taxon>
        <taxon>Pseudomonadati</taxon>
        <taxon>Pseudomonadota</taxon>
        <taxon>Gammaproteobacteria</taxon>
        <taxon>Cellvibrionales</taxon>
        <taxon>Cellvibrionaceae</taxon>
        <taxon>Gilvimarinus</taxon>
    </lineage>
</organism>
<keyword evidence="3" id="KW-1185">Reference proteome</keyword>
<proteinExistence type="predicted"/>
<evidence type="ECO:0000313" key="2">
    <source>
        <dbReference type="EMBL" id="MFC3156797.1"/>
    </source>
</evidence>
<sequence length="224" mass="24228">MKAMILAAGLGKRMRPLTDTLPKPLIPVRGKPLIAYHLEALARAGITEVIINLAYRGAQIQEFVGDGSAWGLQVVYSQEPEPLETGGAIVHAAALLGSEPFILLNADIFTDFDFKALVSRSIPAGELAHLVLVPNPDFKPIGDFAIKDGSLSAISDGELGYTFSGISLINPALVLRYPYISIVFGLAEVFTNELQTRRLTASVYDGIWRDVGTIERLHEIEASV</sequence>
<dbReference type="SUPFAM" id="SSF53448">
    <property type="entry name" value="Nucleotide-diphospho-sugar transferases"/>
    <property type="match status" value="1"/>
</dbReference>
<gene>
    <name evidence="2" type="primary">murU</name>
    <name evidence="2" type="ORF">ACFOEB_16425</name>
</gene>
<name>A0ABV7HSM3_9GAMM</name>
<dbReference type="EC" id="2.7.7.99" evidence="2"/>
<evidence type="ECO:0000259" key="1">
    <source>
        <dbReference type="Pfam" id="PF00483"/>
    </source>
</evidence>
<dbReference type="Proteomes" id="UP001595548">
    <property type="component" value="Unassembled WGS sequence"/>
</dbReference>
<feature type="domain" description="Nucleotidyl transferase" evidence="1">
    <location>
        <begin position="2"/>
        <end position="135"/>
    </location>
</feature>
<keyword evidence="2" id="KW-0808">Transferase</keyword>
<dbReference type="EMBL" id="JBHRTL010000031">
    <property type="protein sequence ID" value="MFC3156797.1"/>
    <property type="molecule type" value="Genomic_DNA"/>
</dbReference>
<dbReference type="InterPro" id="IPR050486">
    <property type="entry name" value="Mannose-1P_guanyltransferase"/>
</dbReference>
<dbReference type="InterPro" id="IPR029044">
    <property type="entry name" value="Nucleotide-diphossugar_trans"/>
</dbReference>
<dbReference type="Gene3D" id="3.90.550.10">
    <property type="entry name" value="Spore Coat Polysaccharide Biosynthesis Protein SpsA, Chain A"/>
    <property type="match status" value="1"/>
</dbReference>
<dbReference type="RefSeq" id="WP_382418193.1">
    <property type="nucleotide sequence ID" value="NZ_AP031500.1"/>
</dbReference>
<accession>A0ABV7HSM3</accession>
<keyword evidence="2" id="KW-0548">Nucleotidyltransferase</keyword>
<dbReference type="InterPro" id="IPR054790">
    <property type="entry name" value="MurU"/>
</dbReference>
<comment type="caution">
    <text evidence="2">The sequence shown here is derived from an EMBL/GenBank/DDBJ whole genome shotgun (WGS) entry which is preliminary data.</text>
</comment>
<evidence type="ECO:0000313" key="3">
    <source>
        <dbReference type="Proteomes" id="UP001595548"/>
    </source>
</evidence>